<evidence type="ECO:0000256" key="2">
    <source>
        <dbReference type="ARBA" id="ARBA00022801"/>
    </source>
</evidence>
<dbReference type="PANTHER" id="PTHR30480:SF16">
    <property type="entry name" value="GLYCOSIDE HYDROLASE FAMILY 3 DOMAIN PROTEIN"/>
    <property type="match status" value="1"/>
</dbReference>
<proteinExistence type="inferred from homology"/>
<dbReference type="InterPro" id="IPR050226">
    <property type="entry name" value="NagZ_Beta-hexosaminidase"/>
</dbReference>
<dbReference type="Gene3D" id="3.40.50.1700">
    <property type="entry name" value="Glycoside hydrolase family 3 C-terminal domain"/>
    <property type="match status" value="1"/>
</dbReference>
<protein>
    <submittedName>
        <fullName evidence="5">Beta-glucosidase</fullName>
    </submittedName>
</protein>
<dbReference type="InterPro" id="IPR036881">
    <property type="entry name" value="Glyco_hydro_3_C_sf"/>
</dbReference>
<keyword evidence="3" id="KW-0326">Glycosidase</keyword>
<dbReference type="GO" id="GO:0004553">
    <property type="term" value="F:hydrolase activity, hydrolyzing O-glycosyl compounds"/>
    <property type="evidence" value="ECO:0007669"/>
    <property type="project" value="InterPro"/>
</dbReference>
<comment type="caution">
    <text evidence="5">The sequence shown here is derived from an EMBL/GenBank/DDBJ whole genome shotgun (WGS) entry which is preliminary data.</text>
</comment>
<dbReference type="Proteomes" id="UP000612362">
    <property type="component" value="Unassembled WGS sequence"/>
</dbReference>
<dbReference type="InterPro" id="IPR001764">
    <property type="entry name" value="Glyco_hydro_3_N"/>
</dbReference>
<evidence type="ECO:0000313" key="6">
    <source>
        <dbReference type="Proteomes" id="UP000612362"/>
    </source>
</evidence>
<keyword evidence="6" id="KW-1185">Reference proteome</keyword>
<dbReference type="Gene3D" id="3.20.20.300">
    <property type="entry name" value="Glycoside hydrolase, family 3, N-terminal domain"/>
    <property type="match status" value="1"/>
</dbReference>
<evidence type="ECO:0000256" key="3">
    <source>
        <dbReference type="ARBA" id="ARBA00023295"/>
    </source>
</evidence>
<dbReference type="InterPro" id="IPR036962">
    <property type="entry name" value="Glyco_hydro_3_N_sf"/>
</dbReference>
<evidence type="ECO:0000256" key="1">
    <source>
        <dbReference type="ARBA" id="ARBA00005336"/>
    </source>
</evidence>
<reference evidence="5" key="1">
    <citation type="submission" date="2020-10" db="EMBL/GenBank/DDBJ databases">
        <title>Taxonomic study of unclassified bacteria belonging to the class Ktedonobacteria.</title>
        <authorList>
            <person name="Yabe S."/>
            <person name="Wang C.M."/>
            <person name="Zheng Y."/>
            <person name="Sakai Y."/>
            <person name="Cavaletti L."/>
            <person name="Monciardini P."/>
            <person name="Donadio S."/>
        </authorList>
    </citation>
    <scope>NUCLEOTIDE SEQUENCE</scope>
    <source>
        <strain evidence="5">SOSP1-1</strain>
    </source>
</reference>
<evidence type="ECO:0000313" key="5">
    <source>
        <dbReference type="EMBL" id="GHO42349.1"/>
    </source>
</evidence>
<dbReference type="Pfam" id="PF00933">
    <property type="entry name" value="Glyco_hydro_3"/>
    <property type="match status" value="1"/>
</dbReference>
<sequence length="538" mass="58074">MSDYTQGMKLEDQIGQLISAGFTGTTPTPEIIDLIQNYRIGNIILFARNIESAAQVQRLTNELQHIAREAGHPYPLLISIDQENGMVRRFGRHATTFPGNMALGAIDSEQKTYEITHATGEELKALGINMNLAPVADVNNNPANPVIGVRSFGEDPQRVSQHLTAAIKGFQEAGVITNLKHFPGHGDTAVDSHKALPVIEHDLARLEAVELVPFRAGIANGADSIMIAHINLPKLMTQEMLPATISPEIVTGLLRERLGFGGVITTDCMEMDALANTVGTERGAVLALQAGVDIVLVSHTYQRQKGALEAVMAAVAAGELSAAQIEAAAERVLQLKASYLSWEDLPRDENLQQIDSPAHLELSHDAYARSTTLVRDNHHLIPLSGEYAQAPLFLFPETENATLAADRYPALEALRATIQAHYPSAQVIAVPSQASEAVAAQLSEAIAASTALVVITVNANRYQPQGNFVKRLLEQEKPIIGIAVHNPYDLLAYPDLGTYLVTYEYTLPAFESALAILDGTQSARGKLPVSLTGLHERG</sequence>
<dbReference type="GO" id="GO:0005975">
    <property type="term" value="P:carbohydrate metabolic process"/>
    <property type="evidence" value="ECO:0007669"/>
    <property type="project" value="InterPro"/>
</dbReference>
<keyword evidence="2" id="KW-0378">Hydrolase</keyword>
<dbReference type="InterPro" id="IPR017853">
    <property type="entry name" value="GH"/>
</dbReference>
<evidence type="ECO:0000259" key="4">
    <source>
        <dbReference type="Pfam" id="PF00933"/>
    </source>
</evidence>
<name>A0A8J3HYM1_9CHLR</name>
<dbReference type="SUPFAM" id="SSF51445">
    <property type="entry name" value="(Trans)glycosidases"/>
    <property type="match status" value="1"/>
</dbReference>
<organism evidence="5 6">
    <name type="scientific">Ktedonospora formicarum</name>
    <dbReference type="NCBI Taxonomy" id="2778364"/>
    <lineage>
        <taxon>Bacteria</taxon>
        <taxon>Bacillati</taxon>
        <taxon>Chloroflexota</taxon>
        <taxon>Ktedonobacteria</taxon>
        <taxon>Ktedonobacterales</taxon>
        <taxon>Ktedonobacteraceae</taxon>
        <taxon>Ktedonospora</taxon>
    </lineage>
</organism>
<gene>
    <name evidence="5" type="ORF">KSX_05120</name>
</gene>
<comment type="similarity">
    <text evidence="1">Belongs to the glycosyl hydrolase 3 family.</text>
</comment>
<dbReference type="RefSeq" id="WP_220191897.1">
    <property type="nucleotide sequence ID" value="NZ_BNJF01000001.1"/>
</dbReference>
<accession>A0A8J3HYM1</accession>
<dbReference type="PANTHER" id="PTHR30480">
    <property type="entry name" value="BETA-HEXOSAMINIDASE-RELATED"/>
    <property type="match status" value="1"/>
</dbReference>
<dbReference type="EMBL" id="BNJF01000001">
    <property type="protein sequence ID" value="GHO42349.1"/>
    <property type="molecule type" value="Genomic_DNA"/>
</dbReference>
<dbReference type="AlphaFoldDB" id="A0A8J3HYM1"/>
<dbReference type="GO" id="GO:0009254">
    <property type="term" value="P:peptidoglycan turnover"/>
    <property type="evidence" value="ECO:0007669"/>
    <property type="project" value="TreeGrafter"/>
</dbReference>
<feature type="domain" description="Glycoside hydrolase family 3 N-terminal" evidence="4">
    <location>
        <begin position="10"/>
        <end position="335"/>
    </location>
</feature>